<feature type="transmembrane region" description="Helical" evidence="6">
    <location>
        <begin position="80"/>
        <end position="97"/>
    </location>
</feature>
<dbReference type="EMBL" id="CP000112">
    <property type="protein sequence ID" value="ABB39628.1"/>
    <property type="molecule type" value="Genomic_DNA"/>
</dbReference>
<evidence type="ECO:0000256" key="1">
    <source>
        <dbReference type="ARBA" id="ARBA00004651"/>
    </source>
</evidence>
<evidence type="ECO:0000256" key="6">
    <source>
        <dbReference type="SAM" id="Phobius"/>
    </source>
</evidence>
<feature type="transmembrane region" description="Helical" evidence="6">
    <location>
        <begin position="42"/>
        <end position="68"/>
    </location>
</feature>
<feature type="transmembrane region" description="Helical" evidence="6">
    <location>
        <begin position="155"/>
        <end position="176"/>
    </location>
</feature>
<feature type="transmembrane region" description="Helical" evidence="6">
    <location>
        <begin position="191"/>
        <end position="210"/>
    </location>
</feature>
<protein>
    <submittedName>
        <fullName evidence="7">Lysine exporter protein (LYSE/YGGA)</fullName>
    </submittedName>
</protein>
<keyword evidence="2" id="KW-1003">Cell membrane</keyword>
<sequence>MTESVLTLLTICFFARMTPGPDMLLIIRHATAAPRGGAPRAAYACVLGVCAGLSVHVALSVLGLALVLKTYPLVFRGIQIAGALYLLYIAARCLAAARGGGGSLFAARSTAPQAGMAQGFRDGLFCNLLNPKVTLFVLSVFTQFVSPESAMGDKALYGGVIVAEALVGWALFVRFLDTPFVRRVYDGRQGALNLVTGLLLGGLGSVMLLGRD</sequence>
<dbReference type="GO" id="GO:0015171">
    <property type="term" value="F:amino acid transmembrane transporter activity"/>
    <property type="evidence" value="ECO:0007669"/>
    <property type="project" value="TreeGrafter"/>
</dbReference>
<dbReference type="InterPro" id="IPR001123">
    <property type="entry name" value="LeuE-type"/>
</dbReference>
<dbReference type="PANTHER" id="PTHR30086">
    <property type="entry name" value="ARGININE EXPORTER PROTEIN ARGO"/>
    <property type="match status" value="1"/>
</dbReference>
<dbReference type="PANTHER" id="PTHR30086:SF20">
    <property type="entry name" value="ARGININE EXPORTER PROTEIN ARGO-RELATED"/>
    <property type="match status" value="1"/>
</dbReference>
<organism evidence="7 8">
    <name type="scientific">Oleidesulfovibrio alaskensis (strain ATCC BAA-1058 / DSM 17464 / G20)</name>
    <name type="common">Desulfovibrio alaskensis</name>
    <dbReference type="NCBI Taxonomy" id="207559"/>
    <lineage>
        <taxon>Bacteria</taxon>
        <taxon>Pseudomonadati</taxon>
        <taxon>Thermodesulfobacteriota</taxon>
        <taxon>Desulfovibrionia</taxon>
        <taxon>Desulfovibrionales</taxon>
        <taxon>Desulfovibrionaceae</taxon>
        <taxon>Oleidesulfovibrio</taxon>
    </lineage>
</organism>
<dbReference type="KEGG" id="dde:Dde_2833"/>
<evidence type="ECO:0000256" key="4">
    <source>
        <dbReference type="ARBA" id="ARBA00022989"/>
    </source>
</evidence>
<name>Q30XG8_OLEA2</name>
<keyword evidence="4 6" id="KW-1133">Transmembrane helix</keyword>
<keyword evidence="3 6" id="KW-0812">Transmembrane</keyword>
<evidence type="ECO:0000313" key="8">
    <source>
        <dbReference type="Proteomes" id="UP000002710"/>
    </source>
</evidence>
<dbReference type="GO" id="GO:0005886">
    <property type="term" value="C:plasma membrane"/>
    <property type="evidence" value="ECO:0007669"/>
    <property type="project" value="UniProtKB-SubCell"/>
</dbReference>
<evidence type="ECO:0000256" key="5">
    <source>
        <dbReference type="ARBA" id="ARBA00023136"/>
    </source>
</evidence>
<keyword evidence="5 6" id="KW-0472">Membrane</keyword>
<evidence type="ECO:0000313" key="7">
    <source>
        <dbReference type="EMBL" id="ABB39628.1"/>
    </source>
</evidence>
<dbReference type="AlphaFoldDB" id="Q30XG8"/>
<gene>
    <name evidence="7" type="ordered locus">Dde_2833</name>
</gene>
<evidence type="ECO:0000256" key="2">
    <source>
        <dbReference type="ARBA" id="ARBA00022475"/>
    </source>
</evidence>
<keyword evidence="8" id="KW-1185">Reference proteome</keyword>
<evidence type="ECO:0000256" key="3">
    <source>
        <dbReference type="ARBA" id="ARBA00022692"/>
    </source>
</evidence>
<dbReference type="eggNOG" id="COG1280">
    <property type="taxonomic scope" value="Bacteria"/>
</dbReference>
<comment type="subcellular location">
    <subcellularLocation>
        <location evidence="1">Cell membrane</location>
        <topology evidence="1">Multi-pass membrane protein</topology>
    </subcellularLocation>
</comment>
<reference evidence="7 8" key="1">
    <citation type="journal article" date="2011" name="J. Bacteriol.">
        <title>Complete genome sequence and updated annotation of Desulfovibrio alaskensis G20.</title>
        <authorList>
            <person name="Hauser L.J."/>
            <person name="Land M.L."/>
            <person name="Brown S.D."/>
            <person name="Larimer F."/>
            <person name="Keller K.L."/>
            <person name="Rapp-Giles B.J."/>
            <person name="Price M.N."/>
            <person name="Lin M."/>
            <person name="Bruce D.C."/>
            <person name="Detter J.C."/>
            <person name="Tapia R."/>
            <person name="Han C.S."/>
            <person name="Goodwin L.A."/>
            <person name="Cheng J.F."/>
            <person name="Pitluck S."/>
            <person name="Copeland A."/>
            <person name="Lucas S."/>
            <person name="Nolan M."/>
            <person name="Lapidus A.L."/>
            <person name="Palumbo A.V."/>
            <person name="Wall J.D."/>
        </authorList>
    </citation>
    <scope>NUCLEOTIDE SEQUENCE [LARGE SCALE GENOMIC DNA]</scope>
    <source>
        <strain evidence="8">ATCC BAA 1058 / DSM 17464 / G20</strain>
    </source>
</reference>
<dbReference type="Proteomes" id="UP000002710">
    <property type="component" value="Chromosome"/>
</dbReference>
<accession>Q30XG8</accession>
<dbReference type="Pfam" id="PF01810">
    <property type="entry name" value="LysE"/>
    <property type="match status" value="1"/>
</dbReference>
<dbReference type="STRING" id="207559.Dde_2833"/>
<dbReference type="HOGENOM" id="CLU_079569_0_1_7"/>
<dbReference type="RefSeq" id="WP_011368633.1">
    <property type="nucleotide sequence ID" value="NC_007519.1"/>
</dbReference>
<proteinExistence type="predicted"/>